<dbReference type="Gene3D" id="2.115.10.20">
    <property type="entry name" value="Glycosyl hydrolase domain, family 43"/>
    <property type="match status" value="1"/>
</dbReference>
<dbReference type="PROSITE" id="PS51257">
    <property type="entry name" value="PROKAR_LIPOPROTEIN"/>
    <property type="match status" value="1"/>
</dbReference>
<keyword evidence="1" id="KW-0732">Signal</keyword>
<dbReference type="Proteomes" id="UP000316855">
    <property type="component" value="Chromosome"/>
</dbReference>
<protein>
    <recommendedName>
        <fullName evidence="4">Glycosyl hydrolase family 32 N-terminal domain-containing protein</fullName>
    </recommendedName>
</protein>
<sequence length="512" mass="58033" precursor="true">MPASTSRVQFVYLLAILLSCLQSVSAKPPVNIGERRELFVEQTLVDQITGDAELRLQKPVPREVVIKFDQPWEGSSSGYHTIIQEDDLYRLYYRGSHIIVSEGKLNTGSHKPYYCYAESTDGIHWKRPELGIVEFKGSKKNNIILEGKGCHNFAPFLDENPDCKPDEKYKALGGLQGEGGLFAFQSADGIDWKLMQEEPVITKGAFDSQNLAFWDSDQKQYRTYYRVFTAGITDSKTWKPEGDRAIQTATSPDFLKWENVADLVYEDSPSEELYTNQVSPYFRAPHLRIGFPARYIERGWSESMRALTDYERRKMRASSVERYGTALSEGLLMASRDGVHFKRWNEAFLRPGIERPGTWQYGHQFIAENVVQTESSFEGAPNELSIYAAEDYWHGKGGSLRRYSLRLDGFIALHGSMKGGELLTVPIVFTGKELSLNFSTSAAGSLYVEIQNASGEPIPGFTFKDCDELFGDTVNRTVTWNQKSDVSSLAGKPIRLRFRLKDADLFSYQFQD</sequence>
<evidence type="ECO:0008006" key="4">
    <source>
        <dbReference type="Google" id="ProtNLM"/>
    </source>
</evidence>
<dbReference type="KEGG" id="gax:Pan161_41380"/>
<dbReference type="SUPFAM" id="SSF75005">
    <property type="entry name" value="Arabinanase/levansucrase/invertase"/>
    <property type="match status" value="1"/>
</dbReference>
<evidence type="ECO:0000313" key="3">
    <source>
        <dbReference type="Proteomes" id="UP000316855"/>
    </source>
</evidence>
<evidence type="ECO:0000256" key="1">
    <source>
        <dbReference type="SAM" id="SignalP"/>
    </source>
</evidence>
<proteinExistence type="predicted"/>
<dbReference type="RefSeq" id="WP_232103332.1">
    <property type="nucleotide sequence ID" value="NZ_CP036343.1"/>
</dbReference>
<name>A0A517VHI9_9PLAN</name>
<dbReference type="EMBL" id="CP036343">
    <property type="protein sequence ID" value="QDT92471.1"/>
    <property type="molecule type" value="Genomic_DNA"/>
</dbReference>
<feature type="chain" id="PRO_5021906093" description="Glycosyl hydrolase family 32 N-terminal domain-containing protein" evidence="1">
    <location>
        <begin position="27"/>
        <end position="512"/>
    </location>
</feature>
<keyword evidence="3" id="KW-1185">Reference proteome</keyword>
<accession>A0A517VHI9</accession>
<feature type="signal peptide" evidence="1">
    <location>
        <begin position="1"/>
        <end position="26"/>
    </location>
</feature>
<reference evidence="2 3" key="1">
    <citation type="submission" date="2019-02" db="EMBL/GenBank/DDBJ databases">
        <title>Deep-cultivation of Planctomycetes and their phenomic and genomic characterization uncovers novel biology.</title>
        <authorList>
            <person name="Wiegand S."/>
            <person name="Jogler M."/>
            <person name="Boedeker C."/>
            <person name="Pinto D."/>
            <person name="Vollmers J."/>
            <person name="Rivas-Marin E."/>
            <person name="Kohn T."/>
            <person name="Peeters S.H."/>
            <person name="Heuer A."/>
            <person name="Rast P."/>
            <person name="Oberbeckmann S."/>
            <person name="Bunk B."/>
            <person name="Jeske O."/>
            <person name="Meyerdierks A."/>
            <person name="Storesund J.E."/>
            <person name="Kallscheuer N."/>
            <person name="Luecker S."/>
            <person name="Lage O.M."/>
            <person name="Pohl T."/>
            <person name="Merkel B.J."/>
            <person name="Hornburger P."/>
            <person name="Mueller R.-W."/>
            <person name="Bruemmer F."/>
            <person name="Labrenz M."/>
            <person name="Spormann A.M."/>
            <person name="Op den Camp H."/>
            <person name="Overmann J."/>
            <person name="Amann R."/>
            <person name="Jetten M.S.M."/>
            <person name="Mascher T."/>
            <person name="Medema M.H."/>
            <person name="Devos D.P."/>
            <person name="Kaster A.-K."/>
            <person name="Ovreas L."/>
            <person name="Rohde M."/>
            <person name="Galperin M.Y."/>
            <person name="Jogler C."/>
        </authorList>
    </citation>
    <scope>NUCLEOTIDE SEQUENCE [LARGE SCALE GENOMIC DNA]</scope>
    <source>
        <strain evidence="2 3">Pan161</strain>
    </source>
</reference>
<dbReference type="AlphaFoldDB" id="A0A517VHI9"/>
<evidence type="ECO:0000313" key="2">
    <source>
        <dbReference type="EMBL" id="QDT92471.1"/>
    </source>
</evidence>
<organism evidence="2 3">
    <name type="scientific">Gimesia algae</name>
    <dbReference type="NCBI Taxonomy" id="2527971"/>
    <lineage>
        <taxon>Bacteria</taxon>
        <taxon>Pseudomonadati</taxon>
        <taxon>Planctomycetota</taxon>
        <taxon>Planctomycetia</taxon>
        <taxon>Planctomycetales</taxon>
        <taxon>Planctomycetaceae</taxon>
        <taxon>Gimesia</taxon>
    </lineage>
</organism>
<dbReference type="InterPro" id="IPR023296">
    <property type="entry name" value="Glyco_hydro_beta-prop_sf"/>
</dbReference>
<gene>
    <name evidence="2" type="ORF">Pan161_41380</name>
</gene>